<dbReference type="GO" id="GO:0003677">
    <property type="term" value="F:DNA binding"/>
    <property type="evidence" value="ECO:0007669"/>
    <property type="project" value="InterPro"/>
</dbReference>
<dbReference type="GO" id="GO:0008270">
    <property type="term" value="F:zinc ion binding"/>
    <property type="evidence" value="ECO:0007669"/>
    <property type="project" value="InterPro"/>
</dbReference>
<dbReference type="InterPro" id="IPR053187">
    <property type="entry name" value="Notoamide_regulator"/>
</dbReference>
<dbReference type="Proteomes" id="UP001149074">
    <property type="component" value="Unassembled WGS sequence"/>
</dbReference>
<feature type="region of interest" description="Disordered" evidence="2">
    <location>
        <begin position="47"/>
        <end position="70"/>
    </location>
</feature>
<name>A0A9W9G5D5_9EURO</name>
<sequence>YTKMSHQDNPKHFPALAPGPPRMFAGPSSMAVTRPKKNSTACLACKQAKRKAGQPPLNKSARPNTRARGMNDQRENGLLTIFDGTTVLWPPSPCKACLSAGAEDECQFDPSRDLRRKVAVKRTIQELADYKKLLDSLLSTIRIANPDKLGEITELLKSNGSMRDLACAVGSPVTHFADTRALASASQLSISEDGEQSLESPVTEFANKLRRPLESDKVSTSPEEEHYMDSARVGSNPYRVTLESLCDIPLYQVPAKPWTEVTDDTDFVSHLVSLYFTWDHPCAQFLDQGVFLEHMRRQDLNSEFCSPLLVNSLLSVASIYSDSPRVLSNPDNTFSRGQPFFAEAEILWVAQEGRATLSNIQALLMLCCVLSYQGKPDLSWLMLQQAVQLAQDIGLFMLPRSKHRFREKMTAEMERSRTITAWGIFSLNRQMSMKLHKMSALPRPASGIDTGGEHDFDWTPYPRSNQITYATKRAHLPQVRQGLADLTEIMMQVEELLDDEELSSNFSAIFAKAEQPYTRLQQWLAAWPNASQNGNEPVPQLLIVRIKCLQAIMHLIEMLIERDQQGTEIAQLKHKWFAQAEEMAQCLRIHRQSYGTKHIPSQLVDAVQTALRVLVHHLEDQDEIRQAAFTEICRFGIALSEKFKPTAETINAIHSMALQGSVKLPNEAIAILDGSELRRVQESI</sequence>
<keyword evidence="1" id="KW-0539">Nucleus</keyword>
<feature type="compositionally biased region" description="Basic and acidic residues" evidence="2">
    <location>
        <begin position="1"/>
        <end position="11"/>
    </location>
</feature>
<dbReference type="PANTHER" id="PTHR47256">
    <property type="entry name" value="ZN(II)2CYS6 TRANSCRIPTION FACTOR (EUROFUNG)-RELATED"/>
    <property type="match status" value="1"/>
</dbReference>
<accession>A0A9W9G5D5</accession>
<keyword evidence="5" id="KW-1185">Reference proteome</keyword>
<feature type="domain" description="Xylanolytic transcriptional activator regulatory" evidence="3">
    <location>
        <begin position="273"/>
        <end position="439"/>
    </location>
</feature>
<evidence type="ECO:0000256" key="2">
    <source>
        <dbReference type="SAM" id="MobiDB-lite"/>
    </source>
</evidence>
<dbReference type="CDD" id="cd12148">
    <property type="entry name" value="fungal_TF_MHR"/>
    <property type="match status" value="1"/>
</dbReference>
<dbReference type="GO" id="GO:0006351">
    <property type="term" value="P:DNA-templated transcription"/>
    <property type="evidence" value="ECO:0007669"/>
    <property type="project" value="InterPro"/>
</dbReference>
<evidence type="ECO:0000259" key="3">
    <source>
        <dbReference type="Pfam" id="PF04082"/>
    </source>
</evidence>
<dbReference type="RefSeq" id="XP_056480223.1">
    <property type="nucleotide sequence ID" value="XM_056612999.1"/>
</dbReference>
<gene>
    <name evidence="4" type="ORF">N7532_000495</name>
</gene>
<evidence type="ECO:0000313" key="5">
    <source>
        <dbReference type="Proteomes" id="UP001149074"/>
    </source>
</evidence>
<feature type="compositionally biased region" description="Basic and acidic residues" evidence="2">
    <location>
        <begin position="213"/>
        <end position="229"/>
    </location>
</feature>
<dbReference type="InterPro" id="IPR007219">
    <property type="entry name" value="XnlR_reg_dom"/>
</dbReference>
<dbReference type="AlphaFoldDB" id="A0A9W9G5D5"/>
<dbReference type="OrthoDB" id="2593732at2759"/>
<feature type="non-terminal residue" evidence="4">
    <location>
        <position position="684"/>
    </location>
</feature>
<proteinExistence type="predicted"/>
<dbReference type="EMBL" id="JAPQKI010000001">
    <property type="protein sequence ID" value="KAJ5112450.1"/>
    <property type="molecule type" value="Genomic_DNA"/>
</dbReference>
<organism evidence="4 5">
    <name type="scientific">Penicillium argentinense</name>
    <dbReference type="NCBI Taxonomy" id="1131581"/>
    <lineage>
        <taxon>Eukaryota</taxon>
        <taxon>Fungi</taxon>
        <taxon>Dikarya</taxon>
        <taxon>Ascomycota</taxon>
        <taxon>Pezizomycotina</taxon>
        <taxon>Eurotiomycetes</taxon>
        <taxon>Eurotiomycetidae</taxon>
        <taxon>Eurotiales</taxon>
        <taxon>Aspergillaceae</taxon>
        <taxon>Penicillium</taxon>
    </lineage>
</organism>
<feature type="region of interest" description="Disordered" evidence="2">
    <location>
        <begin position="213"/>
        <end position="232"/>
    </location>
</feature>
<feature type="region of interest" description="Disordered" evidence="2">
    <location>
        <begin position="1"/>
        <end position="33"/>
    </location>
</feature>
<comment type="caution">
    <text evidence="4">The sequence shown here is derived from an EMBL/GenBank/DDBJ whole genome shotgun (WGS) entry which is preliminary data.</text>
</comment>
<protein>
    <submittedName>
        <fullName evidence="4">Transcription factor</fullName>
    </submittedName>
</protein>
<dbReference type="GeneID" id="81351978"/>
<dbReference type="Pfam" id="PF04082">
    <property type="entry name" value="Fungal_trans"/>
    <property type="match status" value="1"/>
</dbReference>
<evidence type="ECO:0000256" key="1">
    <source>
        <dbReference type="ARBA" id="ARBA00023242"/>
    </source>
</evidence>
<reference evidence="4" key="2">
    <citation type="journal article" date="2023" name="IMA Fungus">
        <title>Comparative genomic study of the Penicillium genus elucidates a diverse pangenome and 15 lateral gene transfer events.</title>
        <authorList>
            <person name="Petersen C."/>
            <person name="Sorensen T."/>
            <person name="Nielsen M.R."/>
            <person name="Sondergaard T.E."/>
            <person name="Sorensen J.L."/>
            <person name="Fitzpatrick D.A."/>
            <person name="Frisvad J.C."/>
            <person name="Nielsen K.L."/>
        </authorList>
    </citation>
    <scope>NUCLEOTIDE SEQUENCE</scope>
    <source>
        <strain evidence="4">IBT 30761</strain>
    </source>
</reference>
<evidence type="ECO:0000313" key="4">
    <source>
        <dbReference type="EMBL" id="KAJ5112450.1"/>
    </source>
</evidence>
<reference evidence="4" key="1">
    <citation type="submission" date="2022-11" db="EMBL/GenBank/DDBJ databases">
        <authorList>
            <person name="Petersen C."/>
        </authorList>
    </citation>
    <scope>NUCLEOTIDE SEQUENCE</scope>
    <source>
        <strain evidence="4">IBT 30761</strain>
    </source>
</reference>
<dbReference type="PANTHER" id="PTHR47256:SF10">
    <property type="entry name" value="ZN(II)2CYS6 TRANSCRIPTION FACTOR (EUROFUNG)"/>
    <property type="match status" value="1"/>
</dbReference>